<dbReference type="Gene3D" id="1.10.630.10">
    <property type="entry name" value="Cytochrome P450"/>
    <property type="match status" value="1"/>
</dbReference>
<organism evidence="9 10">
    <name type="scientific">Phaseolus vulgaris</name>
    <name type="common">Kidney bean</name>
    <name type="synonym">French bean</name>
    <dbReference type="NCBI Taxonomy" id="3885"/>
    <lineage>
        <taxon>Eukaryota</taxon>
        <taxon>Viridiplantae</taxon>
        <taxon>Streptophyta</taxon>
        <taxon>Embryophyta</taxon>
        <taxon>Tracheophyta</taxon>
        <taxon>Spermatophyta</taxon>
        <taxon>Magnoliopsida</taxon>
        <taxon>eudicotyledons</taxon>
        <taxon>Gunneridae</taxon>
        <taxon>Pentapetalae</taxon>
        <taxon>rosids</taxon>
        <taxon>fabids</taxon>
        <taxon>Fabales</taxon>
        <taxon>Fabaceae</taxon>
        <taxon>Papilionoideae</taxon>
        <taxon>50 kb inversion clade</taxon>
        <taxon>NPAAA clade</taxon>
        <taxon>indigoferoid/millettioid clade</taxon>
        <taxon>Phaseoleae</taxon>
        <taxon>Phaseolus</taxon>
    </lineage>
</organism>
<keyword evidence="5" id="KW-1133">Transmembrane helix</keyword>
<evidence type="ECO:0000313" key="10">
    <source>
        <dbReference type="Proteomes" id="UP000000226"/>
    </source>
</evidence>
<dbReference type="InterPro" id="IPR036396">
    <property type="entry name" value="Cyt_P450_sf"/>
</dbReference>
<dbReference type="GO" id="GO:0016125">
    <property type="term" value="P:sterol metabolic process"/>
    <property type="evidence" value="ECO:0007669"/>
    <property type="project" value="TreeGrafter"/>
</dbReference>
<proteinExistence type="inferred from homology"/>
<keyword evidence="8" id="KW-0560">Oxidoreductase</keyword>
<keyword evidence="8" id="KW-0503">Monooxygenase</keyword>
<accession>V7BW10</accession>
<dbReference type="AlphaFoldDB" id="V7BW10"/>
<dbReference type="InterPro" id="IPR001128">
    <property type="entry name" value="Cyt_P450"/>
</dbReference>
<dbReference type="GO" id="GO:0016020">
    <property type="term" value="C:membrane"/>
    <property type="evidence" value="ECO:0007669"/>
    <property type="project" value="UniProtKB-SubCell"/>
</dbReference>
<evidence type="ECO:0000256" key="8">
    <source>
        <dbReference type="RuleBase" id="RU000461"/>
    </source>
</evidence>
<evidence type="ECO:0000256" key="7">
    <source>
        <dbReference type="PIRSR" id="PIRSR602403-1"/>
    </source>
</evidence>
<dbReference type="GO" id="GO:0016705">
    <property type="term" value="F:oxidoreductase activity, acting on paired donors, with incorporation or reduction of molecular oxygen"/>
    <property type="evidence" value="ECO:0007669"/>
    <property type="project" value="InterPro"/>
</dbReference>
<keyword evidence="6 7" id="KW-0408">Iron</keyword>
<sequence>MTLRKVGEEVGCEVACRAALLTFVSPPAILPPEEDPCIFPATPLTLNSIPLVASLSHSHCISYLVDDYLQVINETIRLANIVPGIFRKTLQEIKYGGYTIPAGWAIMVCPPAVHLNPTIYQDPLSFNPCRWLGMDMSPASKHLMGFGGGIRFCVGADFAKVQMAVFLHNLVTKYRWRPIKGGNIVRNLGLQFPEGFYVRVMKKDAWKYESE</sequence>
<dbReference type="Gramene" id="ESW21235">
    <property type="protein sequence ID" value="ESW21235"/>
    <property type="gene ID" value="PHAVU_005G053600g"/>
</dbReference>
<dbReference type="PROSITE" id="PS00086">
    <property type="entry name" value="CYTOCHROME_P450"/>
    <property type="match status" value="1"/>
</dbReference>
<dbReference type="SUPFAM" id="SSF48264">
    <property type="entry name" value="Cytochrome P450"/>
    <property type="match status" value="1"/>
</dbReference>
<dbReference type="PANTHER" id="PTHR24286:SF11">
    <property type="entry name" value="CYTOCHROME P450, FAMILY 87, SUBFAMILY A, POLYPEPTIDE 2"/>
    <property type="match status" value="1"/>
</dbReference>
<keyword evidence="5" id="KW-0472">Membrane</keyword>
<dbReference type="PRINTS" id="PR00465">
    <property type="entry name" value="EP450IV"/>
</dbReference>
<evidence type="ECO:0000256" key="5">
    <source>
        <dbReference type="ARBA" id="ARBA00022989"/>
    </source>
</evidence>
<feature type="binding site" description="axial binding residue" evidence="7">
    <location>
        <position position="153"/>
    </location>
    <ligand>
        <name>heme</name>
        <dbReference type="ChEBI" id="CHEBI:30413"/>
    </ligand>
    <ligandPart>
        <name>Fe</name>
        <dbReference type="ChEBI" id="CHEBI:18248"/>
    </ligandPart>
</feature>
<comment type="cofactor">
    <cofactor evidence="7">
        <name>heme</name>
        <dbReference type="ChEBI" id="CHEBI:30413"/>
    </cofactor>
</comment>
<evidence type="ECO:0000313" key="9">
    <source>
        <dbReference type="EMBL" id="ESW21235.1"/>
    </source>
</evidence>
<dbReference type="GO" id="GO:0016132">
    <property type="term" value="P:brassinosteroid biosynthetic process"/>
    <property type="evidence" value="ECO:0007669"/>
    <property type="project" value="TreeGrafter"/>
</dbReference>
<evidence type="ECO:0000256" key="6">
    <source>
        <dbReference type="ARBA" id="ARBA00023004"/>
    </source>
</evidence>
<evidence type="ECO:0008006" key="11">
    <source>
        <dbReference type="Google" id="ProtNLM"/>
    </source>
</evidence>
<keyword evidence="10" id="KW-1185">Reference proteome</keyword>
<keyword evidence="4 7" id="KW-0479">Metal-binding</keyword>
<evidence type="ECO:0000256" key="4">
    <source>
        <dbReference type="ARBA" id="ARBA00022723"/>
    </source>
</evidence>
<evidence type="ECO:0000256" key="3">
    <source>
        <dbReference type="ARBA" id="ARBA00022692"/>
    </source>
</evidence>
<dbReference type="GO" id="GO:0004497">
    <property type="term" value="F:monooxygenase activity"/>
    <property type="evidence" value="ECO:0007669"/>
    <property type="project" value="UniProtKB-KW"/>
</dbReference>
<evidence type="ECO:0000256" key="1">
    <source>
        <dbReference type="ARBA" id="ARBA00004167"/>
    </source>
</evidence>
<dbReference type="PANTHER" id="PTHR24286">
    <property type="entry name" value="CYTOCHROME P450 26"/>
    <property type="match status" value="1"/>
</dbReference>
<dbReference type="OrthoDB" id="2789670at2759"/>
<dbReference type="OMA" id="FEPRISI"/>
<dbReference type="InterPro" id="IPR017972">
    <property type="entry name" value="Cyt_P450_CS"/>
</dbReference>
<keyword evidence="3" id="KW-0812">Transmembrane</keyword>
<dbReference type="EMBL" id="CM002292">
    <property type="protein sequence ID" value="ESW21235.1"/>
    <property type="molecule type" value="Genomic_DNA"/>
</dbReference>
<comment type="subcellular location">
    <subcellularLocation>
        <location evidence="1">Membrane</location>
        <topology evidence="1">Single-pass membrane protein</topology>
    </subcellularLocation>
</comment>
<dbReference type="SMR" id="V7BW10"/>
<gene>
    <name evidence="9" type="ORF">PHAVU_005G053600g</name>
</gene>
<evidence type="ECO:0000256" key="2">
    <source>
        <dbReference type="ARBA" id="ARBA00010617"/>
    </source>
</evidence>
<dbReference type="GO" id="GO:0020037">
    <property type="term" value="F:heme binding"/>
    <property type="evidence" value="ECO:0007669"/>
    <property type="project" value="InterPro"/>
</dbReference>
<dbReference type="Proteomes" id="UP000000226">
    <property type="component" value="Chromosome 5"/>
</dbReference>
<dbReference type="InterPro" id="IPR002403">
    <property type="entry name" value="Cyt_P450_E_grp-IV"/>
</dbReference>
<name>V7BW10_PHAVU</name>
<keyword evidence="7 8" id="KW-0349">Heme</keyword>
<dbReference type="eggNOG" id="KOG0157">
    <property type="taxonomic scope" value="Eukaryota"/>
</dbReference>
<protein>
    <recommendedName>
        <fullName evidence="11">Cytochrome P450</fullName>
    </recommendedName>
</protein>
<dbReference type="Pfam" id="PF00067">
    <property type="entry name" value="p450"/>
    <property type="match status" value="1"/>
</dbReference>
<comment type="similarity">
    <text evidence="2 8">Belongs to the cytochrome P450 family.</text>
</comment>
<reference evidence="10" key="1">
    <citation type="journal article" date="2014" name="Nat. Genet.">
        <title>A reference genome for common bean and genome-wide analysis of dual domestications.</title>
        <authorList>
            <person name="Schmutz J."/>
            <person name="McClean P.E."/>
            <person name="Mamidi S."/>
            <person name="Wu G.A."/>
            <person name="Cannon S.B."/>
            <person name="Grimwood J."/>
            <person name="Jenkins J."/>
            <person name="Shu S."/>
            <person name="Song Q."/>
            <person name="Chavarro C."/>
            <person name="Torres-Torres M."/>
            <person name="Geffroy V."/>
            <person name="Moghaddam S.M."/>
            <person name="Gao D."/>
            <person name="Abernathy B."/>
            <person name="Barry K."/>
            <person name="Blair M."/>
            <person name="Brick M.A."/>
            <person name="Chovatia M."/>
            <person name="Gepts P."/>
            <person name="Goodstein D.M."/>
            <person name="Gonzales M."/>
            <person name="Hellsten U."/>
            <person name="Hyten D.L."/>
            <person name="Jia G."/>
            <person name="Kelly J.D."/>
            <person name="Kudrna D."/>
            <person name="Lee R."/>
            <person name="Richard M.M."/>
            <person name="Miklas P.N."/>
            <person name="Osorno J.M."/>
            <person name="Rodrigues J."/>
            <person name="Thareau V."/>
            <person name="Urrea C.A."/>
            <person name="Wang M."/>
            <person name="Yu Y."/>
            <person name="Zhang M."/>
            <person name="Wing R.A."/>
            <person name="Cregan P.B."/>
            <person name="Rokhsar D.S."/>
            <person name="Jackson S.A."/>
        </authorList>
    </citation>
    <scope>NUCLEOTIDE SEQUENCE [LARGE SCALE GENOMIC DNA]</scope>
    <source>
        <strain evidence="10">cv. G19833</strain>
    </source>
</reference>
<dbReference type="GO" id="GO:0010268">
    <property type="term" value="P:brassinosteroid homeostasis"/>
    <property type="evidence" value="ECO:0007669"/>
    <property type="project" value="TreeGrafter"/>
</dbReference>
<dbReference type="STRING" id="3885.V7BW10"/>
<dbReference type="GO" id="GO:0005506">
    <property type="term" value="F:iron ion binding"/>
    <property type="evidence" value="ECO:0007669"/>
    <property type="project" value="InterPro"/>
</dbReference>